<organism evidence="1 2">
    <name type="scientific">Ficus carica</name>
    <name type="common">Common fig</name>
    <dbReference type="NCBI Taxonomy" id="3494"/>
    <lineage>
        <taxon>Eukaryota</taxon>
        <taxon>Viridiplantae</taxon>
        <taxon>Streptophyta</taxon>
        <taxon>Embryophyta</taxon>
        <taxon>Tracheophyta</taxon>
        <taxon>Spermatophyta</taxon>
        <taxon>Magnoliopsida</taxon>
        <taxon>eudicotyledons</taxon>
        <taxon>Gunneridae</taxon>
        <taxon>Pentapetalae</taxon>
        <taxon>rosids</taxon>
        <taxon>fabids</taxon>
        <taxon>Rosales</taxon>
        <taxon>Moraceae</taxon>
        <taxon>Ficeae</taxon>
        <taxon>Ficus</taxon>
    </lineage>
</organism>
<proteinExistence type="predicted"/>
<dbReference type="Proteomes" id="UP001187192">
    <property type="component" value="Unassembled WGS sequence"/>
</dbReference>
<evidence type="ECO:0000313" key="2">
    <source>
        <dbReference type="Proteomes" id="UP001187192"/>
    </source>
</evidence>
<keyword evidence="2" id="KW-1185">Reference proteome</keyword>
<protein>
    <submittedName>
        <fullName evidence="1">Uncharacterized protein</fullName>
    </submittedName>
</protein>
<dbReference type="AlphaFoldDB" id="A0AA88D3T8"/>
<comment type="caution">
    <text evidence="1">The sequence shown here is derived from an EMBL/GenBank/DDBJ whole genome shotgun (WGS) entry which is preliminary data.</text>
</comment>
<name>A0AA88D3T8_FICCA</name>
<evidence type="ECO:0000313" key="1">
    <source>
        <dbReference type="EMBL" id="GMN43360.1"/>
    </source>
</evidence>
<accession>A0AA88D3T8</accession>
<gene>
    <name evidence="1" type="ORF">TIFTF001_012575</name>
</gene>
<reference evidence="1" key="1">
    <citation type="submission" date="2023-07" db="EMBL/GenBank/DDBJ databases">
        <title>draft genome sequence of fig (Ficus carica).</title>
        <authorList>
            <person name="Takahashi T."/>
            <person name="Nishimura K."/>
        </authorList>
    </citation>
    <scope>NUCLEOTIDE SEQUENCE</scope>
</reference>
<dbReference type="EMBL" id="BTGU01000016">
    <property type="protein sequence ID" value="GMN43360.1"/>
    <property type="molecule type" value="Genomic_DNA"/>
</dbReference>
<sequence>MKKETSVMRTRVQSLDNKIKNLKNLNININDTGDHSQKFDPAATIEVLQSRQEDLLARLDVLLSNFFGMGGGTKDEVEVLKTFLKGFEIKTSLKGFKRELNSLSFRFITVVKKLKEANLGENLELIEGNEDEVGQYRKCFKCLPKLLIGEKEDEWSNVAIKKEINADDDDDQKEISS</sequence>